<accession>A0ABD5V8Q6</accession>
<proteinExistence type="predicted"/>
<evidence type="ECO:0000313" key="1">
    <source>
        <dbReference type="EMBL" id="MFC6905279.1"/>
    </source>
</evidence>
<keyword evidence="2" id="KW-1185">Reference proteome</keyword>
<organism evidence="1 2">
    <name type="scientific">Halalkalicoccus tibetensis</name>
    <dbReference type="NCBI Taxonomy" id="175632"/>
    <lineage>
        <taxon>Archaea</taxon>
        <taxon>Methanobacteriati</taxon>
        <taxon>Methanobacteriota</taxon>
        <taxon>Stenosarchaea group</taxon>
        <taxon>Halobacteria</taxon>
        <taxon>Halobacteriales</taxon>
        <taxon>Halococcaceae</taxon>
        <taxon>Halalkalicoccus</taxon>
    </lineage>
</organism>
<dbReference type="EMBL" id="JBHSXQ010000003">
    <property type="protein sequence ID" value="MFC6905279.1"/>
    <property type="molecule type" value="Genomic_DNA"/>
</dbReference>
<dbReference type="Proteomes" id="UP001596312">
    <property type="component" value="Unassembled WGS sequence"/>
</dbReference>
<evidence type="ECO:0000313" key="2">
    <source>
        <dbReference type="Proteomes" id="UP001596312"/>
    </source>
</evidence>
<reference evidence="1 2" key="1">
    <citation type="journal article" date="2019" name="Int. J. Syst. Evol. Microbiol.">
        <title>The Global Catalogue of Microorganisms (GCM) 10K type strain sequencing project: providing services to taxonomists for standard genome sequencing and annotation.</title>
        <authorList>
            <consortium name="The Broad Institute Genomics Platform"/>
            <consortium name="The Broad Institute Genome Sequencing Center for Infectious Disease"/>
            <person name="Wu L."/>
            <person name="Ma J."/>
        </authorList>
    </citation>
    <scope>NUCLEOTIDE SEQUENCE [LARGE SCALE GENOMIC DNA]</scope>
    <source>
        <strain evidence="1 2">CGMCC 1.3240</strain>
    </source>
</reference>
<dbReference type="RefSeq" id="WP_340603803.1">
    <property type="nucleotide sequence ID" value="NZ_JBBMXV010000003.1"/>
</dbReference>
<protein>
    <submittedName>
        <fullName evidence="1">Uncharacterized protein</fullName>
    </submittedName>
</protein>
<sequence length="376" mass="43403">MSEPDPERRLADAHDRYEAADAAVEAVGEAELRRIAEARERLADLFARYEDRATGTGDFKGFIEFQSTLDDLVSGLPEELRHREVFEDVEDVFDKRRLNEGDFERARGLLDPVEDDVELLEERREAREKLREARLGARRRIEELDGKIAEYDRLLSLSEVDLEAPVADLRVPIEGYNDAVTREFEEYRSRVSARELLATLDRIDWFPLVGTPEVPADLRAYIGRAEAGTEPLPKLLEYAGYSRSKLEHYVEDADALKRAVATRRTAIERIDAEPFEIEWPPRPADELRFRLRELRGAITRFASEETIARLREVRTLTHDPDYERLRRAAEARELLGEEERKRLASGAIADEKEEAIEEKRRLREALERYAPTIASS</sequence>
<gene>
    <name evidence="1" type="ORF">ACFQGH_08745</name>
</gene>
<dbReference type="Pfam" id="PF23432">
    <property type="entry name" value="DUF7118"/>
    <property type="match status" value="1"/>
</dbReference>
<dbReference type="AlphaFoldDB" id="A0ABD5V8Q6"/>
<comment type="caution">
    <text evidence="1">The sequence shown here is derived from an EMBL/GenBank/DDBJ whole genome shotgun (WGS) entry which is preliminary data.</text>
</comment>
<dbReference type="InterPro" id="IPR055542">
    <property type="entry name" value="DUF7118"/>
</dbReference>
<name>A0ABD5V8Q6_9EURY</name>